<evidence type="ECO:0000259" key="1">
    <source>
        <dbReference type="Pfam" id="PF12680"/>
    </source>
</evidence>
<reference evidence="2 3" key="1">
    <citation type="submission" date="2024-12" db="EMBL/GenBank/DDBJ databases">
        <title>The coexistence of Mycolicibacterium septicum and Mycolicibacterium nivoides in clinical samples.</title>
        <authorList>
            <person name="Wang C."/>
            <person name="Feng Y."/>
            <person name="Zong Z."/>
        </authorList>
    </citation>
    <scope>NUCLEOTIDE SEQUENCE [LARGE SCALE GENOMIC DNA]</scope>
    <source>
        <strain evidence="2 3">120309</strain>
    </source>
</reference>
<dbReference type="InterPro" id="IPR032710">
    <property type="entry name" value="NTF2-like_dom_sf"/>
</dbReference>
<keyword evidence="3" id="KW-1185">Reference proteome</keyword>
<accession>A0ABW9LL22</accession>
<dbReference type="Pfam" id="PF12680">
    <property type="entry name" value="SnoaL_2"/>
    <property type="match status" value="1"/>
</dbReference>
<organism evidence="2 3">
    <name type="scientific">Mycolicibacterium nivoides</name>
    <dbReference type="NCBI Taxonomy" id="2487344"/>
    <lineage>
        <taxon>Bacteria</taxon>
        <taxon>Bacillati</taxon>
        <taxon>Actinomycetota</taxon>
        <taxon>Actinomycetes</taxon>
        <taxon>Mycobacteriales</taxon>
        <taxon>Mycobacteriaceae</taxon>
        <taxon>Mycolicibacterium</taxon>
    </lineage>
</organism>
<proteinExistence type="predicted"/>
<dbReference type="Gene3D" id="3.10.450.50">
    <property type="match status" value="1"/>
</dbReference>
<dbReference type="EMBL" id="JBKBDD010000022">
    <property type="protein sequence ID" value="MFN6548310.1"/>
    <property type="molecule type" value="Genomic_DNA"/>
</dbReference>
<dbReference type="Proteomes" id="UP001635816">
    <property type="component" value="Unassembled WGS sequence"/>
</dbReference>
<comment type="caution">
    <text evidence="2">The sequence shown here is derived from an EMBL/GenBank/DDBJ whole genome shotgun (WGS) entry which is preliminary data.</text>
</comment>
<sequence length="122" mass="13639">MSSARTLQASAWDAECRRDVDAVLSHFHPDATFHPAGAPAQRGHAAIRQLTEDFYRFYPELEIDILNEWGNGDSSAAFEFRARLKDNEGNRSTLDGICLVEIEDGTFTSVRYYEDAPVPATT</sequence>
<evidence type="ECO:0000313" key="3">
    <source>
        <dbReference type="Proteomes" id="UP001635816"/>
    </source>
</evidence>
<dbReference type="RefSeq" id="WP_409545815.1">
    <property type="nucleotide sequence ID" value="NZ_JBKBDD010000022.1"/>
</dbReference>
<feature type="domain" description="SnoaL-like" evidence="1">
    <location>
        <begin position="14"/>
        <end position="109"/>
    </location>
</feature>
<name>A0ABW9LL22_9MYCO</name>
<evidence type="ECO:0000313" key="2">
    <source>
        <dbReference type="EMBL" id="MFN6548310.1"/>
    </source>
</evidence>
<dbReference type="InterPro" id="IPR037401">
    <property type="entry name" value="SnoaL-like"/>
</dbReference>
<protein>
    <submittedName>
        <fullName evidence="2">Nuclear transport factor 2 family protein</fullName>
    </submittedName>
</protein>
<gene>
    <name evidence="2" type="ORF">ACK4CT_34620</name>
</gene>
<dbReference type="SUPFAM" id="SSF54427">
    <property type="entry name" value="NTF2-like"/>
    <property type="match status" value="1"/>
</dbReference>